<dbReference type="SMART" id="SM00530">
    <property type="entry name" value="HTH_XRE"/>
    <property type="match status" value="1"/>
</dbReference>
<keyword evidence="3" id="KW-1185">Reference proteome</keyword>
<dbReference type="Pfam" id="PF01381">
    <property type="entry name" value="HTH_3"/>
    <property type="match status" value="1"/>
</dbReference>
<dbReference type="Gene3D" id="1.10.260.40">
    <property type="entry name" value="lambda repressor-like DNA-binding domains"/>
    <property type="match status" value="1"/>
</dbReference>
<evidence type="ECO:0000259" key="1">
    <source>
        <dbReference type="PROSITE" id="PS50943"/>
    </source>
</evidence>
<dbReference type="PROSITE" id="PS50943">
    <property type="entry name" value="HTH_CROC1"/>
    <property type="match status" value="1"/>
</dbReference>
<reference evidence="2 3" key="1">
    <citation type="submission" date="2014-09" db="EMBL/GenBank/DDBJ databases">
        <title>Cedecea neteri SSMD04 Genome Sequencing.</title>
        <authorList>
            <person name="Tan J.-Y."/>
        </authorList>
    </citation>
    <scope>NUCLEOTIDE SEQUENCE [LARGE SCALE GENOMIC DNA]</scope>
    <source>
        <strain evidence="2 3">SSMD04</strain>
    </source>
</reference>
<dbReference type="InterPro" id="IPR010982">
    <property type="entry name" value="Lambda_DNA-bd_dom_sf"/>
</dbReference>
<gene>
    <name evidence="2" type="ORF">JT31_15300</name>
</gene>
<dbReference type="EMBL" id="CP009451">
    <property type="protein sequence ID" value="AIR05931.1"/>
    <property type="molecule type" value="Genomic_DNA"/>
</dbReference>
<dbReference type="CDD" id="cd00093">
    <property type="entry name" value="HTH_XRE"/>
    <property type="match status" value="1"/>
</dbReference>
<dbReference type="GO" id="GO:0003677">
    <property type="term" value="F:DNA binding"/>
    <property type="evidence" value="ECO:0007669"/>
    <property type="project" value="InterPro"/>
</dbReference>
<evidence type="ECO:0000313" key="3">
    <source>
        <dbReference type="Proteomes" id="UP000029481"/>
    </source>
</evidence>
<protein>
    <submittedName>
        <fullName evidence="2">XRE family transcriptional regulator</fullName>
    </submittedName>
</protein>
<feature type="domain" description="HTH cro/C1-type" evidence="1">
    <location>
        <begin position="13"/>
        <end position="67"/>
    </location>
</feature>
<sequence length="85" mass="9789">MKVTSPTSLAYAVKDQRKINKLTQTKTAEMIGIKQTTVSDFENRPESTKLETLFKILSALDLELHVVKKDTNMDERAAGYWKKEW</sequence>
<dbReference type="SUPFAM" id="SSF47413">
    <property type="entry name" value="lambda repressor-like DNA-binding domains"/>
    <property type="match status" value="1"/>
</dbReference>
<accession>A0A089Q3W2</accession>
<dbReference type="OrthoDB" id="5891007at2"/>
<name>A0A089Q3W2_9ENTR</name>
<dbReference type="InterPro" id="IPR001387">
    <property type="entry name" value="Cro/C1-type_HTH"/>
</dbReference>
<proteinExistence type="predicted"/>
<dbReference type="AlphaFoldDB" id="A0A089Q3W2"/>
<organism evidence="2 3">
    <name type="scientific">Cedecea neteri</name>
    <dbReference type="NCBI Taxonomy" id="158822"/>
    <lineage>
        <taxon>Bacteria</taxon>
        <taxon>Pseudomonadati</taxon>
        <taxon>Pseudomonadota</taxon>
        <taxon>Gammaproteobacteria</taxon>
        <taxon>Enterobacterales</taxon>
        <taxon>Enterobacteriaceae</taxon>
        <taxon>Cedecea</taxon>
    </lineage>
</organism>
<dbReference type="KEGG" id="cnt:JT31_15300"/>
<evidence type="ECO:0000313" key="2">
    <source>
        <dbReference type="EMBL" id="AIR05931.1"/>
    </source>
</evidence>
<dbReference type="Proteomes" id="UP000029481">
    <property type="component" value="Chromosome"/>
</dbReference>